<sequence length="76" mass="7961">MIETPPSPRSPPVSFSSAFGETAGRRALPTGPPVAQPHMHVKVVSAIGDGDSDVTAHRHGGRHSALLLTLRAAQWS</sequence>
<evidence type="ECO:0000313" key="3">
    <source>
        <dbReference type="Proteomes" id="UP000054565"/>
    </source>
</evidence>
<proteinExistence type="predicted"/>
<feature type="region of interest" description="Disordered" evidence="1">
    <location>
        <begin position="1"/>
        <end position="36"/>
    </location>
</feature>
<feature type="compositionally biased region" description="Pro residues" evidence="1">
    <location>
        <begin position="1"/>
        <end position="11"/>
    </location>
</feature>
<organism evidence="2 3">
    <name type="scientific">Coccidioides immitis RMSCC 2394</name>
    <dbReference type="NCBI Taxonomy" id="404692"/>
    <lineage>
        <taxon>Eukaryota</taxon>
        <taxon>Fungi</taxon>
        <taxon>Dikarya</taxon>
        <taxon>Ascomycota</taxon>
        <taxon>Pezizomycotina</taxon>
        <taxon>Eurotiomycetes</taxon>
        <taxon>Eurotiomycetidae</taxon>
        <taxon>Onygenales</taxon>
        <taxon>Onygenaceae</taxon>
        <taxon>Coccidioides</taxon>
    </lineage>
</organism>
<name>A0A0J6YJQ8_COCIT</name>
<evidence type="ECO:0000313" key="2">
    <source>
        <dbReference type="EMBL" id="KMP07334.1"/>
    </source>
</evidence>
<protein>
    <submittedName>
        <fullName evidence="2">Uncharacterized protein</fullName>
    </submittedName>
</protein>
<evidence type="ECO:0000256" key="1">
    <source>
        <dbReference type="SAM" id="MobiDB-lite"/>
    </source>
</evidence>
<reference evidence="3" key="1">
    <citation type="journal article" date="2010" name="Genome Res.">
        <title>Population genomic sequencing of Coccidioides fungi reveals recent hybridization and transposon control.</title>
        <authorList>
            <person name="Neafsey D.E."/>
            <person name="Barker B.M."/>
            <person name="Sharpton T.J."/>
            <person name="Stajich J.E."/>
            <person name="Park D.J."/>
            <person name="Whiston E."/>
            <person name="Hung C.-Y."/>
            <person name="McMahan C."/>
            <person name="White J."/>
            <person name="Sykes S."/>
            <person name="Heiman D."/>
            <person name="Young S."/>
            <person name="Zeng Q."/>
            <person name="Abouelleil A."/>
            <person name="Aftuck L."/>
            <person name="Bessette D."/>
            <person name="Brown A."/>
            <person name="FitzGerald M."/>
            <person name="Lui A."/>
            <person name="Macdonald J.P."/>
            <person name="Priest M."/>
            <person name="Orbach M.J."/>
            <person name="Galgiani J.N."/>
            <person name="Kirkland T.N."/>
            <person name="Cole G.T."/>
            <person name="Birren B.W."/>
            <person name="Henn M.R."/>
            <person name="Taylor J.W."/>
            <person name="Rounsley S.D."/>
        </authorList>
    </citation>
    <scope>NUCLEOTIDE SEQUENCE [LARGE SCALE GENOMIC DNA]</scope>
    <source>
        <strain evidence="3">RMSCC 2394</strain>
    </source>
</reference>
<dbReference type="AlphaFoldDB" id="A0A0J6YJQ8"/>
<accession>A0A0J6YJQ8</accession>
<gene>
    <name evidence="2" type="ORF">CIRG_07015</name>
</gene>
<dbReference type="Proteomes" id="UP000054565">
    <property type="component" value="Unassembled WGS sequence"/>
</dbReference>
<dbReference type="EMBL" id="DS028097">
    <property type="protein sequence ID" value="KMP07334.1"/>
    <property type="molecule type" value="Genomic_DNA"/>
</dbReference>